<feature type="non-terminal residue" evidence="1">
    <location>
        <position position="1"/>
    </location>
</feature>
<reference evidence="1" key="1">
    <citation type="submission" date="2014-05" db="EMBL/GenBank/DDBJ databases">
        <authorList>
            <person name="Chronopoulou M."/>
        </authorList>
    </citation>
    <scope>NUCLEOTIDE SEQUENCE</scope>
    <source>
        <tissue evidence="1">Whole organism</tissue>
    </source>
</reference>
<proteinExistence type="predicted"/>
<dbReference type="EMBL" id="HACA01021673">
    <property type="protein sequence ID" value="CDW39034.1"/>
    <property type="molecule type" value="Transcribed_RNA"/>
</dbReference>
<name>A0A0K2UL88_LEPSM</name>
<evidence type="ECO:0000313" key="1">
    <source>
        <dbReference type="EMBL" id="CDW39034.1"/>
    </source>
</evidence>
<sequence length="82" mass="9500">TFTCAHKRRSCNCKTFLGLGVDLGIYIGVILEHISLFKHHFLLLPLSQLIVADLTKRFKHYYFSLPKHSSNCQGYHVDDFVF</sequence>
<accession>A0A0K2UL88</accession>
<dbReference type="AlphaFoldDB" id="A0A0K2UL88"/>
<organism evidence="1">
    <name type="scientific">Lepeophtheirus salmonis</name>
    <name type="common">Salmon louse</name>
    <name type="synonym">Caligus salmonis</name>
    <dbReference type="NCBI Taxonomy" id="72036"/>
    <lineage>
        <taxon>Eukaryota</taxon>
        <taxon>Metazoa</taxon>
        <taxon>Ecdysozoa</taxon>
        <taxon>Arthropoda</taxon>
        <taxon>Crustacea</taxon>
        <taxon>Multicrustacea</taxon>
        <taxon>Hexanauplia</taxon>
        <taxon>Copepoda</taxon>
        <taxon>Siphonostomatoida</taxon>
        <taxon>Caligidae</taxon>
        <taxon>Lepeophtheirus</taxon>
    </lineage>
</organism>
<protein>
    <submittedName>
        <fullName evidence="1">Uncharacterized protein</fullName>
    </submittedName>
</protein>